<feature type="signal peptide" evidence="6">
    <location>
        <begin position="1"/>
        <end position="17"/>
    </location>
</feature>
<reference evidence="7 8" key="1">
    <citation type="submission" date="2015-09" db="EMBL/GenBank/DDBJ databases">
        <title>Draft genome of the parasitic nematode Teladorsagia circumcincta isolate WARC Sus (inbred).</title>
        <authorList>
            <person name="Mitreva M."/>
        </authorList>
    </citation>
    <scope>NUCLEOTIDE SEQUENCE [LARGE SCALE GENOMIC DNA]</scope>
    <source>
        <strain evidence="7 8">S</strain>
    </source>
</reference>
<dbReference type="InterPro" id="IPR045263">
    <property type="entry name" value="GLUT"/>
</dbReference>
<dbReference type="Pfam" id="PF00083">
    <property type="entry name" value="Sugar_tr"/>
    <property type="match status" value="1"/>
</dbReference>
<keyword evidence="2 5" id="KW-0812">Transmembrane</keyword>
<dbReference type="GO" id="GO:0016020">
    <property type="term" value="C:membrane"/>
    <property type="evidence" value="ECO:0007669"/>
    <property type="project" value="UniProtKB-SubCell"/>
</dbReference>
<dbReference type="EMBL" id="KZ371237">
    <property type="protein sequence ID" value="PIO57395.1"/>
    <property type="molecule type" value="Genomic_DNA"/>
</dbReference>
<dbReference type="PANTHER" id="PTHR23503">
    <property type="entry name" value="SOLUTE CARRIER FAMILY 2"/>
    <property type="match status" value="1"/>
</dbReference>
<name>A0A2G9THH7_TELCI</name>
<dbReference type="Proteomes" id="UP000230423">
    <property type="component" value="Unassembled WGS sequence"/>
</dbReference>
<evidence type="ECO:0000256" key="4">
    <source>
        <dbReference type="ARBA" id="ARBA00023136"/>
    </source>
</evidence>
<organism evidence="7 8">
    <name type="scientific">Teladorsagia circumcincta</name>
    <name type="common">Brown stomach worm</name>
    <name type="synonym">Ostertagia circumcincta</name>
    <dbReference type="NCBI Taxonomy" id="45464"/>
    <lineage>
        <taxon>Eukaryota</taxon>
        <taxon>Metazoa</taxon>
        <taxon>Ecdysozoa</taxon>
        <taxon>Nematoda</taxon>
        <taxon>Chromadorea</taxon>
        <taxon>Rhabditida</taxon>
        <taxon>Rhabditina</taxon>
        <taxon>Rhabditomorpha</taxon>
        <taxon>Strongyloidea</taxon>
        <taxon>Trichostrongylidae</taxon>
        <taxon>Teladorsagia</taxon>
    </lineage>
</organism>
<keyword evidence="3 5" id="KW-1133">Transmembrane helix</keyword>
<dbReference type="AlphaFoldDB" id="A0A2G9THH7"/>
<dbReference type="InterPro" id="IPR036259">
    <property type="entry name" value="MFS_trans_sf"/>
</dbReference>
<feature type="chain" id="PRO_5013863282" description="Major facilitator superfamily (MFS) profile domain-containing protein" evidence="6">
    <location>
        <begin position="18"/>
        <end position="138"/>
    </location>
</feature>
<comment type="subcellular location">
    <subcellularLocation>
        <location evidence="1">Membrane</location>
    </subcellularLocation>
</comment>
<dbReference type="InterPro" id="IPR005828">
    <property type="entry name" value="MFS_sugar_transport-like"/>
</dbReference>
<evidence type="ECO:0000313" key="8">
    <source>
        <dbReference type="Proteomes" id="UP000230423"/>
    </source>
</evidence>
<gene>
    <name evidence="7" type="ORF">TELCIR_21196</name>
</gene>
<evidence type="ECO:0000256" key="6">
    <source>
        <dbReference type="SAM" id="SignalP"/>
    </source>
</evidence>
<dbReference type="GO" id="GO:0015149">
    <property type="term" value="F:hexose transmembrane transporter activity"/>
    <property type="evidence" value="ECO:0007669"/>
    <property type="project" value="TreeGrafter"/>
</dbReference>
<dbReference type="SUPFAM" id="SSF103473">
    <property type="entry name" value="MFS general substrate transporter"/>
    <property type="match status" value="1"/>
</dbReference>
<keyword evidence="4 5" id="KW-0472">Membrane</keyword>
<feature type="transmembrane region" description="Helical" evidence="5">
    <location>
        <begin position="41"/>
        <end position="60"/>
    </location>
</feature>
<dbReference type="Gene3D" id="1.20.1250.20">
    <property type="entry name" value="MFS general substrate transporter like domains"/>
    <property type="match status" value="1"/>
</dbReference>
<evidence type="ECO:0000256" key="5">
    <source>
        <dbReference type="SAM" id="Phobius"/>
    </source>
</evidence>
<accession>A0A2G9THH7</accession>
<feature type="transmembrane region" description="Helical" evidence="5">
    <location>
        <begin position="72"/>
        <end position="91"/>
    </location>
</feature>
<evidence type="ECO:0000256" key="2">
    <source>
        <dbReference type="ARBA" id="ARBA00022692"/>
    </source>
</evidence>
<evidence type="ECO:0000313" key="7">
    <source>
        <dbReference type="EMBL" id="PIO57395.1"/>
    </source>
</evidence>
<sequence length="138" mass="15381">MGWCVVLSCCVFNLMFAAGPGPLCFFVPGELVSQKVRAATYTWLNIVMNGSRSILLIVYFPIQAALGGPLSYFLLFFPPCAITVTICYFFLPETKGLTPEEIELFAVKARAAMLRLRGFPEEDIKEEKEGKEKELVSD</sequence>
<dbReference type="OrthoDB" id="8120565at2759"/>
<evidence type="ECO:0000256" key="3">
    <source>
        <dbReference type="ARBA" id="ARBA00022989"/>
    </source>
</evidence>
<proteinExistence type="predicted"/>
<evidence type="ECO:0000256" key="1">
    <source>
        <dbReference type="ARBA" id="ARBA00004370"/>
    </source>
</evidence>
<keyword evidence="6" id="KW-0732">Signal</keyword>
<protein>
    <recommendedName>
        <fullName evidence="9">Major facilitator superfamily (MFS) profile domain-containing protein</fullName>
    </recommendedName>
</protein>
<dbReference type="PANTHER" id="PTHR23503:SF96">
    <property type="entry name" value="MAJOR FACILITATOR SUPERFAMILY (MFS) PROFILE DOMAIN-CONTAINING PROTEIN"/>
    <property type="match status" value="1"/>
</dbReference>
<evidence type="ECO:0008006" key="9">
    <source>
        <dbReference type="Google" id="ProtNLM"/>
    </source>
</evidence>
<keyword evidence="8" id="KW-1185">Reference proteome</keyword>